<evidence type="ECO:0000313" key="6">
    <source>
        <dbReference type="Proteomes" id="UP000564644"/>
    </source>
</evidence>
<dbReference type="SMART" id="SM00342">
    <property type="entry name" value="HTH_ARAC"/>
    <property type="match status" value="1"/>
</dbReference>
<keyword evidence="2" id="KW-0238">DNA-binding</keyword>
<dbReference type="PANTHER" id="PTHR43280">
    <property type="entry name" value="ARAC-FAMILY TRANSCRIPTIONAL REGULATOR"/>
    <property type="match status" value="1"/>
</dbReference>
<dbReference type="InterPro" id="IPR037923">
    <property type="entry name" value="HTH-like"/>
</dbReference>
<evidence type="ECO:0000313" key="5">
    <source>
        <dbReference type="EMBL" id="MBB6729493.1"/>
    </source>
</evidence>
<organism evidence="5 6">
    <name type="scientific">Cohnella zeiphila</name>
    <dbReference type="NCBI Taxonomy" id="2761120"/>
    <lineage>
        <taxon>Bacteria</taxon>
        <taxon>Bacillati</taxon>
        <taxon>Bacillota</taxon>
        <taxon>Bacilli</taxon>
        <taxon>Bacillales</taxon>
        <taxon>Paenibacillaceae</taxon>
        <taxon>Cohnella</taxon>
    </lineage>
</organism>
<dbReference type="Pfam" id="PF12833">
    <property type="entry name" value="HTH_18"/>
    <property type="match status" value="1"/>
</dbReference>
<dbReference type="PRINTS" id="PR00032">
    <property type="entry name" value="HTHARAC"/>
</dbReference>
<dbReference type="InterPro" id="IPR018060">
    <property type="entry name" value="HTH_AraC"/>
</dbReference>
<proteinExistence type="predicted"/>
<dbReference type="EMBL" id="JACJVO010000001">
    <property type="protein sequence ID" value="MBB6729493.1"/>
    <property type="molecule type" value="Genomic_DNA"/>
</dbReference>
<dbReference type="GO" id="GO:0003700">
    <property type="term" value="F:DNA-binding transcription factor activity"/>
    <property type="evidence" value="ECO:0007669"/>
    <property type="project" value="InterPro"/>
</dbReference>
<dbReference type="Proteomes" id="UP000564644">
    <property type="component" value="Unassembled WGS sequence"/>
</dbReference>
<dbReference type="PROSITE" id="PS01124">
    <property type="entry name" value="HTH_ARAC_FAMILY_2"/>
    <property type="match status" value="1"/>
</dbReference>
<dbReference type="InterPro" id="IPR014710">
    <property type="entry name" value="RmlC-like_jellyroll"/>
</dbReference>
<keyword evidence="1" id="KW-0805">Transcription regulation</keyword>
<dbReference type="Pfam" id="PF02311">
    <property type="entry name" value="AraC_binding"/>
    <property type="match status" value="1"/>
</dbReference>
<dbReference type="AlphaFoldDB" id="A0A7X0SGF0"/>
<dbReference type="InterPro" id="IPR020449">
    <property type="entry name" value="Tscrpt_reg_AraC-type_HTH"/>
</dbReference>
<protein>
    <submittedName>
        <fullName evidence="5">AraC family transcriptional regulator</fullName>
    </submittedName>
</protein>
<evidence type="ECO:0000256" key="2">
    <source>
        <dbReference type="ARBA" id="ARBA00023125"/>
    </source>
</evidence>
<dbReference type="SUPFAM" id="SSF46689">
    <property type="entry name" value="Homeodomain-like"/>
    <property type="match status" value="2"/>
</dbReference>
<comment type="caution">
    <text evidence="5">The sequence shown here is derived from an EMBL/GenBank/DDBJ whole genome shotgun (WGS) entry which is preliminary data.</text>
</comment>
<dbReference type="InterPro" id="IPR003313">
    <property type="entry name" value="AraC-bd"/>
</dbReference>
<dbReference type="GO" id="GO:0043565">
    <property type="term" value="F:sequence-specific DNA binding"/>
    <property type="evidence" value="ECO:0007669"/>
    <property type="project" value="InterPro"/>
</dbReference>
<dbReference type="Gene3D" id="2.60.120.10">
    <property type="entry name" value="Jelly Rolls"/>
    <property type="match status" value="1"/>
</dbReference>
<name>A0A7X0SGF0_9BACL</name>
<gene>
    <name evidence="5" type="ORF">H7C18_01100</name>
</gene>
<keyword evidence="6" id="KW-1185">Reference proteome</keyword>
<dbReference type="InterPro" id="IPR009057">
    <property type="entry name" value="Homeodomain-like_sf"/>
</dbReference>
<sequence>MTGEGKGHLDASPFLHGSGTFVNEMMFPDVKTTLNLFGIHRRKVAGDWSYPPHEHPQYEINYLLEGHQTMRVNGMEYDQRAGDLLLLRPGDVHSSRSGDGQPFEYFCIHFDLDDRLFLSLLGRMEQTLFPAASPIARKIRPALGKMMEPDSAANARSVAGRMRLQSTVFELLAQLWDAVSAETLQLSPQSYGKVELAHEIAGRLQGLANQTFRKGKSGEEPYGIREIAAALGISVSYCNRIFREVYGQSPRAYWSELMLHEACHLLSDPRYTVQTISAILGYRDIAHFSRQFKRWTGAAPSDYRKQHSRLE</sequence>
<dbReference type="Gene3D" id="1.10.10.60">
    <property type="entry name" value="Homeodomain-like"/>
    <property type="match status" value="2"/>
</dbReference>
<evidence type="ECO:0000259" key="4">
    <source>
        <dbReference type="PROSITE" id="PS01124"/>
    </source>
</evidence>
<evidence type="ECO:0000256" key="1">
    <source>
        <dbReference type="ARBA" id="ARBA00023015"/>
    </source>
</evidence>
<reference evidence="5 6" key="1">
    <citation type="submission" date="2020-08" db="EMBL/GenBank/DDBJ databases">
        <title>Cohnella phylogeny.</title>
        <authorList>
            <person name="Dunlap C."/>
        </authorList>
    </citation>
    <scope>NUCLEOTIDE SEQUENCE [LARGE SCALE GENOMIC DNA]</scope>
    <source>
        <strain evidence="5 6">CBP 2801</strain>
    </source>
</reference>
<accession>A0A7X0SGF0</accession>
<feature type="domain" description="HTH araC/xylS-type" evidence="4">
    <location>
        <begin position="202"/>
        <end position="306"/>
    </location>
</feature>
<keyword evidence="3" id="KW-0804">Transcription</keyword>
<dbReference type="PANTHER" id="PTHR43280:SF32">
    <property type="entry name" value="TRANSCRIPTIONAL REGULATORY PROTEIN"/>
    <property type="match status" value="1"/>
</dbReference>
<evidence type="ECO:0000256" key="3">
    <source>
        <dbReference type="ARBA" id="ARBA00023163"/>
    </source>
</evidence>
<dbReference type="SUPFAM" id="SSF51215">
    <property type="entry name" value="Regulatory protein AraC"/>
    <property type="match status" value="1"/>
</dbReference>